<reference evidence="1 2" key="1">
    <citation type="submission" date="2021-03" db="EMBL/GenBank/DDBJ databases">
        <title>Sequencing the genomes of 1000 actinobacteria strains.</title>
        <authorList>
            <person name="Klenk H.-P."/>
        </authorList>
    </citation>
    <scope>NUCLEOTIDE SEQUENCE [LARGE SCALE GENOMIC DNA]</scope>
    <source>
        <strain evidence="1 2">DSM 46670</strain>
    </source>
</reference>
<dbReference type="RefSeq" id="WP_209643592.1">
    <property type="nucleotide sequence ID" value="NZ_JAGINW010000001.1"/>
</dbReference>
<evidence type="ECO:0008006" key="3">
    <source>
        <dbReference type="Google" id="ProtNLM"/>
    </source>
</evidence>
<proteinExistence type="predicted"/>
<comment type="caution">
    <text evidence="1">The sequence shown here is derived from an EMBL/GenBank/DDBJ whole genome shotgun (WGS) entry which is preliminary data.</text>
</comment>
<dbReference type="EMBL" id="JAGINW010000001">
    <property type="protein sequence ID" value="MBP2326539.1"/>
    <property type="molecule type" value="Genomic_DNA"/>
</dbReference>
<sequence length="169" mass="18234">MFARISRYQALEDVATTGADGRRLSAKALRVAATATGRYQHTITEGDRLDGLAAHYYRQPRNWWRICDANPEILSPQELLGAEPVVTYRFEVTAASPQWPNLLRALTGMVGVTQAVLDGAATVQVTFNRLNVTVPALAAAMQAQGFTAVAAKQSGRTGKQIVIPPDVLG</sequence>
<gene>
    <name evidence="1" type="ORF">JOF56_006924</name>
</gene>
<evidence type="ECO:0000313" key="1">
    <source>
        <dbReference type="EMBL" id="MBP2326539.1"/>
    </source>
</evidence>
<dbReference type="Proteomes" id="UP001519332">
    <property type="component" value="Unassembled WGS sequence"/>
</dbReference>
<protein>
    <recommendedName>
        <fullName evidence="3">LysM domain-containing protein</fullName>
    </recommendedName>
</protein>
<organism evidence="1 2">
    <name type="scientific">Kibdelosporangium banguiense</name>
    <dbReference type="NCBI Taxonomy" id="1365924"/>
    <lineage>
        <taxon>Bacteria</taxon>
        <taxon>Bacillati</taxon>
        <taxon>Actinomycetota</taxon>
        <taxon>Actinomycetes</taxon>
        <taxon>Pseudonocardiales</taxon>
        <taxon>Pseudonocardiaceae</taxon>
        <taxon>Kibdelosporangium</taxon>
    </lineage>
</organism>
<evidence type="ECO:0000313" key="2">
    <source>
        <dbReference type="Proteomes" id="UP001519332"/>
    </source>
</evidence>
<keyword evidence="2" id="KW-1185">Reference proteome</keyword>
<accession>A0ABS4TQ57</accession>
<name>A0ABS4TQ57_9PSEU</name>